<dbReference type="AlphaFoldDB" id="A0A080YW70"/>
<accession>A0A080YW70</accession>
<comment type="caution">
    <text evidence="2">The sequence shown here is derived from an EMBL/GenBank/DDBJ whole genome shotgun (WGS) entry which is preliminary data.</text>
</comment>
<sequence length="124" mass="14185">MVFQCNARQEHEENVRGRHVHQPIPDPRFLRLNLEGRQRVLAHGHVVVGTVVDAVVHACIEAIIGVLVNSKCAKTPSHRVDPVDPDEVVRDLFFRDDKASEQNEEKDRNHRHRVGHVQIGRSTR</sequence>
<proteinExistence type="predicted"/>
<dbReference type="Proteomes" id="UP000028582">
    <property type="component" value="Unassembled WGS sequence"/>
</dbReference>
<gene>
    <name evidence="2" type="ORF">F444_22988</name>
</gene>
<feature type="region of interest" description="Disordered" evidence="1">
    <location>
        <begin position="97"/>
        <end position="124"/>
    </location>
</feature>
<protein>
    <submittedName>
        <fullName evidence="2">Uncharacterized protein</fullName>
    </submittedName>
</protein>
<evidence type="ECO:0000256" key="1">
    <source>
        <dbReference type="SAM" id="MobiDB-lite"/>
    </source>
</evidence>
<evidence type="ECO:0000313" key="2">
    <source>
        <dbReference type="EMBL" id="ETO58631.1"/>
    </source>
</evidence>
<organism evidence="2 3">
    <name type="scientific">Phytophthora nicotianae P1976</name>
    <dbReference type="NCBI Taxonomy" id="1317066"/>
    <lineage>
        <taxon>Eukaryota</taxon>
        <taxon>Sar</taxon>
        <taxon>Stramenopiles</taxon>
        <taxon>Oomycota</taxon>
        <taxon>Peronosporomycetes</taxon>
        <taxon>Peronosporales</taxon>
        <taxon>Peronosporaceae</taxon>
        <taxon>Phytophthora</taxon>
    </lineage>
</organism>
<reference evidence="2 3" key="1">
    <citation type="submission" date="2013-11" db="EMBL/GenBank/DDBJ databases">
        <title>The Genome Sequence of Phytophthora parasitica P1976.</title>
        <authorList>
            <consortium name="The Broad Institute Genomics Platform"/>
            <person name="Russ C."/>
            <person name="Tyler B."/>
            <person name="Panabieres F."/>
            <person name="Shan W."/>
            <person name="Tripathy S."/>
            <person name="Grunwald N."/>
            <person name="Machado M."/>
            <person name="Johnson C.S."/>
            <person name="Walker B."/>
            <person name="Young S."/>
            <person name="Zeng Q."/>
            <person name="Gargeya S."/>
            <person name="Fitzgerald M."/>
            <person name="Haas B."/>
            <person name="Abouelleil A."/>
            <person name="Allen A.W."/>
            <person name="Alvarado L."/>
            <person name="Arachchi H.M."/>
            <person name="Berlin A.M."/>
            <person name="Chapman S.B."/>
            <person name="Gainer-Dewar J."/>
            <person name="Goldberg J."/>
            <person name="Griggs A."/>
            <person name="Gujja S."/>
            <person name="Hansen M."/>
            <person name="Howarth C."/>
            <person name="Imamovic A."/>
            <person name="Ireland A."/>
            <person name="Larimer J."/>
            <person name="McCowan C."/>
            <person name="Murphy C."/>
            <person name="Pearson M."/>
            <person name="Poon T.W."/>
            <person name="Priest M."/>
            <person name="Roberts A."/>
            <person name="Saif S."/>
            <person name="Shea T."/>
            <person name="Sisk P."/>
            <person name="Sykes S."/>
            <person name="Wortman J."/>
            <person name="Nusbaum C."/>
            <person name="Birren B."/>
        </authorList>
    </citation>
    <scope>NUCLEOTIDE SEQUENCE [LARGE SCALE GENOMIC DNA]</scope>
    <source>
        <strain evidence="2 3">P1976</strain>
    </source>
</reference>
<dbReference type="EMBL" id="ANJA01004984">
    <property type="protein sequence ID" value="ETO58631.1"/>
    <property type="molecule type" value="Genomic_DNA"/>
</dbReference>
<feature type="compositionally biased region" description="Basic and acidic residues" evidence="1">
    <location>
        <begin position="97"/>
        <end position="108"/>
    </location>
</feature>
<evidence type="ECO:0000313" key="3">
    <source>
        <dbReference type="Proteomes" id="UP000028582"/>
    </source>
</evidence>
<name>A0A080YW70_PHYNI</name>